<dbReference type="OrthoDB" id="9813777at2"/>
<comment type="subcellular location">
    <subcellularLocation>
        <location evidence="1">Periplasm</location>
    </subcellularLocation>
</comment>
<dbReference type="AlphaFoldDB" id="A0A1H9R033"/>
<protein>
    <submittedName>
        <fullName evidence="6">Spermidine/putrescine transport system substrate-binding protein</fullName>
    </submittedName>
</protein>
<keyword evidence="4" id="KW-0574">Periplasm</keyword>
<keyword evidence="2" id="KW-0813">Transport</keyword>
<dbReference type="InterPro" id="IPR001188">
    <property type="entry name" value="Sperm_putr-bd"/>
</dbReference>
<dbReference type="GO" id="GO:0015846">
    <property type="term" value="P:polyamine transport"/>
    <property type="evidence" value="ECO:0007669"/>
    <property type="project" value="InterPro"/>
</dbReference>
<reference evidence="7" key="1">
    <citation type="submission" date="2016-10" db="EMBL/GenBank/DDBJ databases">
        <authorList>
            <person name="Varghese N."/>
            <person name="Submissions S."/>
        </authorList>
    </citation>
    <scope>NUCLEOTIDE SEQUENCE [LARGE SCALE GENOMIC DNA]</scope>
    <source>
        <strain evidence="7">CGMCC 1.6963</strain>
    </source>
</reference>
<dbReference type="PIRSF" id="PIRSF019574">
    <property type="entry name" value="Periplasmic_polyamine_BP"/>
    <property type="match status" value="1"/>
</dbReference>
<dbReference type="RefSeq" id="WP_091755538.1">
    <property type="nucleotide sequence ID" value="NZ_FOHB01000001.1"/>
</dbReference>
<sequence length="405" mass="44121">MNDQIPPTLSVSLARGLLSRRTLMIGAAGLGVTTLAACGSKGRSPSASGGTSASAKSAQDMSASEKLVNWSNWPEYIDVDDKTQKRPTLEAFTKQTGIKVNYTEDYNDNDEFYAKVRPLLAAGNDTGRDVWCSTDWMVARLIRQGYVQKLDLANIPNHGNVEDSLKNVEFDPGRVYSLPWQSGFAGIAYNPKATGGKKVETVDQLLTDPSLKGKVTLLSEMRDSVGLVMLAMGKDITKFTDADFNAAIDEIKKAKDAGQLRGFTGNEYTKPLAAGDIAACIAWTGDVVQLQAENPSLGYVLPQTGCTLWSDNFVIPAMAKHKKNAETLINYYYDPKVMAQVVDYVNYIAPVKGSKEVLVKEDPSVAKNQLIFPDPQTLSRAHVFRGLTPAEETKYSAKWAELTAS</sequence>
<dbReference type="PANTHER" id="PTHR30222:SF17">
    <property type="entry name" value="SPERMIDINE_PUTRESCINE-BINDING PERIPLASMIC PROTEIN"/>
    <property type="match status" value="1"/>
</dbReference>
<name>A0A1H9R033_9MICO</name>
<evidence type="ECO:0000256" key="1">
    <source>
        <dbReference type="ARBA" id="ARBA00004418"/>
    </source>
</evidence>
<evidence type="ECO:0000313" key="7">
    <source>
        <dbReference type="Proteomes" id="UP000199019"/>
    </source>
</evidence>
<dbReference type="InterPro" id="IPR006311">
    <property type="entry name" value="TAT_signal"/>
</dbReference>
<dbReference type="PANTHER" id="PTHR30222">
    <property type="entry name" value="SPERMIDINE/PUTRESCINE-BINDING PERIPLASMIC PROTEIN"/>
    <property type="match status" value="1"/>
</dbReference>
<keyword evidence="3" id="KW-0732">Signal</keyword>
<dbReference type="Pfam" id="PF13416">
    <property type="entry name" value="SBP_bac_8"/>
    <property type="match status" value="1"/>
</dbReference>
<proteinExistence type="predicted"/>
<organism evidence="6 7">
    <name type="scientific">Pedococcus cremeus</name>
    <dbReference type="NCBI Taxonomy" id="587636"/>
    <lineage>
        <taxon>Bacteria</taxon>
        <taxon>Bacillati</taxon>
        <taxon>Actinomycetota</taxon>
        <taxon>Actinomycetes</taxon>
        <taxon>Micrococcales</taxon>
        <taxon>Intrasporangiaceae</taxon>
        <taxon>Pedococcus</taxon>
    </lineage>
</organism>
<dbReference type="EMBL" id="FOHB01000001">
    <property type="protein sequence ID" value="SER66068.1"/>
    <property type="molecule type" value="Genomic_DNA"/>
</dbReference>
<dbReference type="CDD" id="cd13590">
    <property type="entry name" value="PBP2_PotD_PotF_like"/>
    <property type="match status" value="1"/>
</dbReference>
<dbReference type="GO" id="GO:0042597">
    <property type="term" value="C:periplasmic space"/>
    <property type="evidence" value="ECO:0007669"/>
    <property type="project" value="UniProtKB-SubCell"/>
</dbReference>
<dbReference type="PRINTS" id="PR00909">
    <property type="entry name" value="SPERMDNBNDNG"/>
</dbReference>
<accession>A0A1H9R033</accession>
<feature type="binding site" evidence="5">
    <location>
        <position position="75"/>
    </location>
    <ligand>
        <name>spermidine</name>
        <dbReference type="ChEBI" id="CHEBI:57834"/>
    </ligand>
</feature>
<keyword evidence="7" id="KW-1185">Reference proteome</keyword>
<evidence type="ECO:0000256" key="2">
    <source>
        <dbReference type="ARBA" id="ARBA00022448"/>
    </source>
</evidence>
<evidence type="ECO:0000256" key="3">
    <source>
        <dbReference type="ARBA" id="ARBA00022729"/>
    </source>
</evidence>
<dbReference type="PROSITE" id="PS51318">
    <property type="entry name" value="TAT"/>
    <property type="match status" value="1"/>
</dbReference>
<dbReference type="Proteomes" id="UP000199019">
    <property type="component" value="Unassembled WGS sequence"/>
</dbReference>
<dbReference type="InterPro" id="IPR006059">
    <property type="entry name" value="SBP"/>
</dbReference>
<dbReference type="STRING" id="587636.SAMN05216199_0813"/>
<gene>
    <name evidence="6" type="ORF">SAMN05216199_0813</name>
</gene>
<dbReference type="GO" id="GO:0019808">
    <property type="term" value="F:polyamine binding"/>
    <property type="evidence" value="ECO:0007669"/>
    <property type="project" value="InterPro"/>
</dbReference>
<dbReference type="SUPFAM" id="SSF53850">
    <property type="entry name" value="Periplasmic binding protein-like II"/>
    <property type="match status" value="1"/>
</dbReference>
<dbReference type="Gene3D" id="3.40.190.10">
    <property type="entry name" value="Periplasmic binding protein-like II"/>
    <property type="match status" value="2"/>
</dbReference>
<evidence type="ECO:0000256" key="5">
    <source>
        <dbReference type="PIRSR" id="PIRSR019574-1"/>
    </source>
</evidence>
<evidence type="ECO:0000313" key="6">
    <source>
        <dbReference type="EMBL" id="SER66068.1"/>
    </source>
</evidence>
<evidence type="ECO:0000256" key="4">
    <source>
        <dbReference type="ARBA" id="ARBA00022764"/>
    </source>
</evidence>